<dbReference type="PANTHER" id="PTHR11091">
    <property type="entry name" value="OXIDOREDUCTASE-RELATED"/>
    <property type="match status" value="1"/>
</dbReference>
<dbReference type="SUPFAM" id="SSF89733">
    <property type="entry name" value="L-sulfolactate dehydrogenase-like"/>
    <property type="match status" value="1"/>
</dbReference>
<dbReference type="Gene3D" id="1.10.1530.10">
    <property type="match status" value="1"/>
</dbReference>
<accession>A0A0P0YZL6</accession>
<dbReference type="RefSeq" id="WP_024352343.1">
    <property type="nucleotide sequence ID" value="NZ_BBWN01000055.1"/>
</dbReference>
<dbReference type="InterPro" id="IPR043143">
    <property type="entry name" value="Mal/L-sulf/L-lact_DH-like_NADP"/>
</dbReference>
<name>A0A0P0YZL6_9HYPH</name>
<comment type="similarity">
    <text evidence="1">Belongs to the LDH2/MDH2 oxidoreductase family.</text>
</comment>
<reference evidence="3" key="1">
    <citation type="journal article" date="2015" name="Proc. Natl. Acad. Sci. U.S.A.">
        <title>Bacterial clade with the ribosomal RNA operon on a small plasmid rather than the chromosome.</title>
        <authorList>
            <person name="Anda M."/>
            <person name="Ohtsubo Y."/>
            <person name="Okubo T."/>
            <person name="Sugawara M."/>
            <person name="Nagata Y."/>
            <person name="Tsuda M."/>
            <person name="Minamisawa K."/>
            <person name="Mitsui H."/>
        </authorList>
    </citation>
    <scope>NUCLEOTIDE SEQUENCE</scope>
    <source>
        <strain evidence="3">DSM 14790</strain>
    </source>
</reference>
<sequence length="348" mass="36033">MSQRYDYRALIGYAQDALAASGLDAGHAEIVAETLVEGDLLGHSTHGLALLPRYLRELAAGHMTKAGEPSVVRDHGASAAWDGKYLPGPVLVRRALAQCTQRARDTGVATVAIGQSHHVACLAAYLKAVTDEGMAAIIASSSPATASVAPFGAVEGIYSPNPIAAGWPTGGDPVLVDISASITTNSLVGERVEEGRRLPGAWMIGPDGTASDDPALLTAEPAGALLPLGGTEYGHKGFALGLIVEMLTAGLAGHGRADAPDQWGASVFVMVVDPEHHGGRAAFERQTGFMAGAARGAKVPDGASAVRLPGERALRLRRQQMAEGVALSDELLARLRKALPDRPLDASR</sequence>
<protein>
    <submittedName>
        <fullName evidence="3">Malate/L-lactate dehydrogenases</fullName>
    </submittedName>
</protein>
<evidence type="ECO:0000256" key="2">
    <source>
        <dbReference type="ARBA" id="ARBA00023002"/>
    </source>
</evidence>
<dbReference type="AlphaFoldDB" id="A0A0P0YZL6"/>
<dbReference type="Pfam" id="PF02615">
    <property type="entry name" value="Ldh_2"/>
    <property type="match status" value="1"/>
</dbReference>
<evidence type="ECO:0000313" key="3">
    <source>
        <dbReference type="EMBL" id="BAT26788.1"/>
    </source>
</evidence>
<dbReference type="InterPro" id="IPR003767">
    <property type="entry name" value="Malate/L-lactate_DH-like"/>
</dbReference>
<dbReference type="Gene3D" id="3.30.1370.60">
    <property type="entry name" value="Hypothetical oxidoreductase yiak, domain 2"/>
    <property type="match status" value="1"/>
</dbReference>
<proteinExistence type="inferred from homology"/>
<dbReference type="InterPro" id="IPR036111">
    <property type="entry name" value="Mal/L-sulfo/L-lacto_DH-like_sf"/>
</dbReference>
<dbReference type="PANTHER" id="PTHR11091:SF0">
    <property type="entry name" value="MALATE DEHYDROGENASE"/>
    <property type="match status" value="1"/>
</dbReference>
<dbReference type="InterPro" id="IPR043144">
    <property type="entry name" value="Mal/L-sulf/L-lact_DH-like_ah"/>
</dbReference>
<evidence type="ECO:0000256" key="1">
    <source>
        <dbReference type="ARBA" id="ARBA00006056"/>
    </source>
</evidence>
<organism evidence="3">
    <name type="scientific">Aurantimonas coralicida</name>
    <dbReference type="NCBI Taxonomy" id="182270"/>
    <lineage>
        <taxon>Bacteria</taxon>
        <taxon>Pseudomonadati</taxon>
        <taxon>Pseudomonadota</taxon>
        <taxon>Alphaproteobacteria</taxon>
        <taxon>Hyphomicrobiales</taxon>
        <taxon>Aurantimonadaceae</taxon>
        <taxon>Aurantimonas</taxon>
    </lineage>
</organism>
<keyword evidence="2" id="KW-0560">Oxidoreductase</keyword>
<dbReference type="EMBL" id="LC066373">
    <property type="protein sequence ID" value="BAT26788.1"/>
    <property type="molecule type" value="Genomic_DNA"/>
</dbReference>
<dbReference type="GO" id="GO:0016491">
    <property type="term" value="F:oxidoreductase activity"/>
    <property type="evidence" value="ECO:0007669"/>
    <property type="project" value="UniProtKB-KW"/>
</dbReference>